<sequence length="107" mass="10612">MHQRIDKAETKSAPAHCPHSAPLITDMPGRLPEQAASGGLADGVRRPATGRTSGSGSSVGCGVPAVGSLIVLVCHTACPCPSVPPTACLPASGVPRSTSEFGGSGIR</sequence>
<feature type="region of interest" description="Disordered" evidence="1">
    <location>
        <begin position="1"/>
        <end position="58"/>
    </location>
</feature>
<name>A0A1V3XY32_MYCKA</name>
<comment type="caution">
    <text evidence="2">The sequence shown here is derived from an EMBL/GenBank/DDBJ whole genome shotgun (WGS) entry which is preliminary data.</text>
</comment>
<evidence type="ECO:0000313" key="2">
    <source>
        <dbReference type="EMBL" id="OOK84159.1"/>
    </source>
</evidence>
<evidence type="ECO:0000256" key="1">
    <source>
        <dbReference type="SAM" id="MobiDB-lite"/>
    </source>
</evidence>
<feature type="compositionally biased region" description="Basic and acidic residues" evidence="1">
    <location>
        <begin position="1"/>
        <end position="10"/>
    </location>
</feature>
<keyword evidence="2" id="KW-0808">Transferase</keyword>
<dbReference type="GO" id="GO:0008168">
    <property type="term" value="F:methyltransferase activity"/>
    <property type="evidence" value="ECO:0007669"/>
    <property type="project" value="UniProtKB-KW"/>
</dbReference>
<evidence type="ECO:0000313" key="3">
    <source>
        <dbReference type="Proteomes" id="UP000188532"/>
    </source>
</evidence>
<dbReference type="EMBL" id="MVBN01000001">
    <property type="protein sequence ID" value="OOK84159.1"/>
    <property type="molecule type" value="Genomic_DNA"/>
</dbReference>
<proteinExistence type="predicted"/>
<dbReference type="Proteomes" id="UP000188532">
    <property type="component" value="Unassembled WGS sequence"/>
</dbReference>
<dbReference type="AlphaFoldDB" id="A0A1V3XY32"/>
<dbReference type="EC" id="2.1.1.-" evidence="2"/>
<dbReference type="GO" id="GO:0032259">
    <property type="term" value="P:methylation"/>
    <property type="evidence" value="ECO:0007669"/>
    <property type="project" value="UniProtKB-KW"/>
</dbReference>
<keyword evidence="2" id="KW-0489">Methyltransferase</keyword>
<feature type="compositionally biased region" description="Low complexity" evidence="1">
    <location>
        <begin position="46"/>
        <end position="58"/>
    </location>
</feature>
<organism evidence="2 3">
    <name type="scientific">Mycobacterium kansasii</name>
    <dbReference type="NCBI Taxonomy" id="1768"/>
    <lineage>
        <taxon>Bacteria</taxon>
        <taxon>Bacillati</taxon>
        <taxon>Actinomycetota</taxon>
        <taxon>Actinomycetes</taxon>
        <taxon>Mycobacteriales</taxon>
        <taxon>Mycobacteriaceae</taxon>
        <taxon>Mycobacterium</taxon>
    </lineage>
</organism>
<reference evidence="2 3" key="1">
    <citation type="submission" date="2017-02" db="EMBL/GenBank/DDBJ databases">
        <title>Complete genome sequences of Mycobacterium kansasii strains isolated from rhesus macaques.</title>
        <authorList>
            <person name="Panda A."/>
            <person name="Nagaraj S."/>
            <person name="Zhao X."/>
            <person name="Tettelin H."/>
            <person name="Detolla L.J."/>
        </authorList>
    </citation>
    <scope>NUCLEOTIDE SEQUENCE [LARGE SCALE GENOMIC DNA]</scope>
    <source>
        <strain evidence="2 3">11-3469</strain>
    </source>
</reference>
<protein>
    <submittedName>
        <fullName evidence="2">Phthiotriol/phenolphthiotriol dimycocerosates methyltransferase 1 domain protein</fullName>
        <ecNumber evidence="2">2.1.1.-</ecNumber>
    </submittedName>
</protein>
<accession>A0A1V3XY32</accession>
<gene>
    <name evidence="2" type="ORF">BZL29_1140</name>
</gene>